<evidence type="ECO:0000256" key="5">
    <source>
        <dbReference type="ARBA" id="ARBA00023004"/>
    </source>
</evidence>
<dbReference type="PANTHER" id="PTHR30176">
    <property type="entry name" value="FERREDOXIN-TYPE PROTEIN NAPH"/>
    <property type="match status" value="1"/>
</dbReference>
<dbReference type="InterPro" id="IPR017900">
    <property type="entry name" value="4Fe4S_Fe_S_CS"/>
</dbReference>
<dbReference type="InterPro" id="IPR017896">
    <property type="entry name" value="4Fe4S_Fe-S-bd"/>
</dbReference>
<dbReference type="RefSeq" id="WP_303223671.1">
    <property type="nucleotide sequence ID" value="NZ_JBBMEI010000002.1"/>
</dbReference>
<keyword evidence="2" id="KW-0004">4Fe-4S</keyword>
<evidence type="ECO:0000256" key="4">
    <source>
        <dbReference type="ARBA" id="ARBA00022982"/>
    </source>
</evidence>
<keyword evidence="10" id="KW-1185">Reference proteome</keyword>
<evidence type="ECO:0000256" key="6">
    <source>
        <dbReference type="ARBA" id="ARBA00023014"/>
    </source>
</evidence>
<proteinExistence type="predicted"/>
<evidence type="ECO:0000259" key="8">
    <source>
        <dbReference type="PROSITE" id="PS51379"/>
    </source>
</evidence>
<comment type="caution">
    <text evidence="9">The sequence shown here is derived from an EMBL/GenBank/DDBJ whole genome shotgun (WGS) entry which is preliminary data.</text>
</comment>
<gene>
    <name evidence="9" type="ORF">WMO75_01480</name>
</gene>
<dbReference type="Proteomes" id="UP001446032">
    <property type="component" value="Unassembled WGS sequence"/>
</dbReference>
<dbReference type="InterPro" id="IPR051684">
    <property type="entry name" value="Electron_Trans/Redox"/>
</dbReference>
<keyword evidence="4" id="KW-0249">Electron transport</keyword>
<keyword evidence="6" id="KW-0411">Iron-sulfur</keyword>
<accession>A0ABV1AFU0</accession>
<evidence type="ECO:0000256" key="1">
    <source>
        <dbReference type="ARBA" id="ARBA00022448"/>
    </source>
</evidence>
<feature type="domain" description="4Fe-4S ferredoxin-type" evidence="8">
    <location>
        <begin position="222"/>
        <end position="254"/>
    </location>
</feature>
<feature type="transmembrane region" description="Helical" evidence="7">
    <location>
        <begin position="155"/>
        <end position="174"/>
    </location>
</feature>
<sequence>MKKRQRKVRLIRAAIQLVFFIVAPALFSTAFAGVKSIFQAIAAGQPVTWNSFLDVTGALLLITVLFGRHFCGYACAFGSLGDAMYELTLFIRQKVFHKKGRHGYPEKVVRCLQKVKYILLAFILLSIFTGWYANLQGMSPWDVFSMLTARKLPNASYKIGIILLVLILVGMCTQERFFCQFLCPMGAVFALMPILPSALFKRERSKCPAKCGLCKKRCPAHLDIDGDTPLSGECICCHACEATCPRKNIQIGQEVEELKEEAAVSKTPVKREKSAAVSK</sequence>
<reference evidence="9 10" key="1">
    <citation type="submission" date="2024-03" db="EMBL/GenBank/DDBJ databases">
        <title>Human intestinal bacterial collection.</title>
        <authorList>
            <person name="Pauvert C."/>
            <person name="Hitch T.C.A."/>
            <person name="Clavel T."/>
        </authorList>
    </citation>
    <scope>NUCLEOTIDE SEQUENCE [LARGE SCALE GENOMIC DNA]</scope>
    <source>
        <strain evidence="9 10">CLA-AA-H95</strain>
    </source>
</reference>
<evidence type="ECO:0000256" key="3">
    <source>
        <dbReference type="ARBA" id="ARBA00022723"/>
    </source>
</evidence>
<name>A0ABV1AFU0_9FIRM</name>
<keyword evidence="7" id="KW-0472">Membrane</keyword>
<dbReference type="EMBL" id="JBBMEI010000002">
    <property type="protein sequence ID" value="MEQ2357023.1"/>
    <property type="molecule type" value="Genomic_DNA"/>
</dbReference>
<dbReference type="Pfam" id="PF12801">
    <property type="entry name" value="Fer4_5"/>
    <property type="match status" value="2"/>
</dbReference>
<keyword evidence="1" id="KW-0813">Transport</keyword>
<keyword evidence="7" id="KW-1133">Transmembrane helix</keyword>
<feature type="transmembrane region" description="Helical" evidence="7">
    <location>
        <begin position="181"/>
        <end position="200"/>
    </location>
</feature>
<keyword evidence="7" id="KW-0812">Transmembrane</keyword>
<feature type="transmembrane region" description="Helical" evidence="7">
    <location>
        <begin position="117"/>
        <end position="135"/>
    </location>
</feature>
<dbReference type="PROSITE" id="PS51379">
    <property type="entry name" value="4FE4S_FER_2"/>
    <property type="match status" value="1"/>
</dbReference>
<evidence type="ECO:0000256" key="2">
    <source>
        <dbReference type="ARBA" id="ARBA00022485"/>
    </source>
</evidence>
<protein>
    <submittedName>
        <fullName evidence="9">4Fe-4S binding protein</fullName>
    </submittedName>
</protein>
<evidence type="ECO:0000256" key="7">
    <source>
        <dbReference type="SAM" id="Phobius"/>
    </source>
</evidence>
<evidence type="ECO:0000313" key="10">
    <source>
        <dbReference type="Proteomes" id="UP001446032"/>
    </source>
</evidence>
<dbReference type="SUPFAM" id="SSF54862">
    <property type="entry name" value="4Fe-4S ferredoxins"/>
    <property type="match status" value="1"/>
</dbReference>
<dbReference type="PANTHER" id="PTHR30176:SF3">
    <property type="entry name" value="FERREDOXIN-TYPE PROTEIN NAPH"/>
    <property type="match status" value="1"/>
</dbReference>
<dbReference type="PROSITE" id="PS00198">
    <property type="entry name" value="4FE4S_FER_1"/>
    <property type="match status" value="1"/>
</dbReference>
<evidence type="ECO:0000313" key="9">
    <source>
        <dbReference type="EMBL" id="MEQ2357023.1"/>
    </source>
</evidence>
<keyword evidence="3" id="KW-0479">Metal-binding</keyword>
<organism evidence="9 10">
    <name type="scientific">Blautia intestinihominis</name>
    <dbReference type="NCBI Taxonomy" id="3133152"/>
    <lineage>
        <taxon>Bacteria</taxon>
        <taxon>Bacillati</taxon>
        <taxon>Bacillota</taxon>
        <taxon>Clostridia</taxon>
        <taxon>Lachnospirales</taxon>
        <taxon>Lachnospiraceae</taxon>
        <taxon>Blautia</taxon>
    </lineage>
</organism>
<keyword evidence="5" id="KW-0408">Iron</keyword>